<comment type="caution">
    <text evidence="6">The sequence shown here is derived from an EMBL/GenBank/DDBJ whole genome shotgun (WGS) entry which is preliminary data.</text>
</comment>
<evidence type="ECO:0000259" key="5">
    <source>
        <dbReference type="Pfam" id="PF03976"/>
    </source>
</evidence>
<evidence type="ECO:0000256" key="1">
    <source>
        <dbReference type="ARBA" id="ARBA00009924"/>
    </source>
</evidence>
<dbReference type="InterPro" id="IPR016898">
    <property type="entry name" value="Polyphosphate_phosphotransfera"/>
</dbReference>
<dbReference type="GO" id="GO:0006793">
    <property type="term" value="P:phosphorus metabolic process"/>
    <property type="evidence" value="ECO:0007669"/>
    <property type="project" value="InterPro"/>
</dbReference>
<comment type="similarity">
    <text evidence="1 4">Belongs to the polyphosphate kinase 2 (PPK2) family. Class I subfamily.</text>
</comment>
<dbReference type="Gene3D" id="3.40.50.300">
    <property type="entry name" value="P-loop containing nucleotide triphosphate hydrolases"/>
    <property type="match status" value="1"/>
</dbReference>
<dbReference type="SUPFAM" id="SSF52540">
    <property type="entry name" value="P-loop containing nucleoside triphosphate hydrolases"/>
    <property type="match status" value="1"/>
</dbReference>
<proteinExistence type="inferred from homology"/>
<dbReference type="PANTHER" id="PTHR34383:SF1">
    <property type="entry name" value="ADP-POLYPHOSPHATE PHOSPHOTRANSFERASE"/>
    <property type="match status" value="1"/>
</dbReference>
<comment type="subunit">
    <text evidence="4">Homotetramer.</text>
</comment>
<sequence length="296" mass="34792">MLHDVRAYIDRLGIDGHTIGDDHDDDPVLIDPHGRAVDTWRENYPYDERLPREEYDEQKYLLQVELLKFQAWAKATGSQHVLVFEGRDAAGKGGTIKRFMEHLNPRHARVVALTKPSDRELGQWYFQRYVQHLPTAGEMALFDRSWYNRAVVERVMGFCSDDEYDTFIRHVPYFEEMLVESGITLTKFWFSVTRSEQRTRFIIRQVDPVRQWKLSPMDLESLDRWSAYTEAKEAMIRRTDTDVVPWTTIKSNDKKRARINAMRHFLARFEYDGKDHEVVGQPDPLIVQRGIDAVGD</sequence>
<dbReference type="AlphaFoldDB" id="A0A7J5E0G2"/>
<dbReference type="EMBL" id="WBVM01000001">
    <property type="protein sequence ID" value="KAB2811668.1"/>
    <property type="molecule type" value="Genomic_DNA"/>
</dbReference>
<feature type="domain" description="Polyphosphate kinase-2-related" evidence="5">
    <location>
        <begin position="51"/>
        <end position="275"/>
    </location>
</feature>
<dbReference type="Proteomes" id="UP000449906">
    <property type="component" value="Unassembled WGS sequence"/>
</dbReference>
<dbReference type="PANTHER" id="PTHR34383">
    <property type="entry name" value="POLYPHOSPHATE:AMP PHOSPHOTRANSFERASE-RELATED"/>
    <property type="match status" value="1"/>
</dbReference>
<keyword evidence="2 4" id="KW-0808">Transferase</keyword>
<accession>A0A7J5E0G2</accession>
<comment type="function">
    <text evidence="4">Uses inorganic polyphosphate (polyP) as a donor to convert GDP to GTP or ADP to ATP.</text>
</comment>
<dbReference type="Pfam" id="PF03976">
    <property type="entry name" value="PPK2"/>
    <property type="match status" value="1"/>
</dbReference>
<protein>
    <recommendedName>
        <fullName evidence="4">ADP/GDP-polyphosphate phosphotransferase</fullName>
        <ecNumber evidence="4">2.7.4.-</ecNumber>
    </recommendedName>
    <alternativeName>
        <fullName evidence="4">Polyphosphate kinase PPK2</fullName>
    </alternativeName>
</protein>
<dbReference type="EC" id="2.7.4.-" evidence="4"/>
<evidence type="ECO:0000313" key="7">
    <source>
        <dbReference type="Proteomes" id="UP000449906"/>
    </source>
</evidence>
<dbReference type="NCBIfam" id="TIGR03707">
    <property type="entry name" value="PPK2_P_aer"/>
    <property type="match status" value="1"/>
</dbReference>
<evidence type="ECO:0000256" key="2">
    <source>
        <dbReference type="ARBA" id="ARBA00022679"/>
    </source>
</evidence>
<organism evidence="6 7">
    <name type="scientific">Nocardioides simplex</name>
    <name type="common">Arthrobacter simplex</name>
    <dbReference type="NCBI Taxonomy" id="2045"/>
    <lineage>
        <taxon>Bacteria</taxon>
        <taxon>Bacillati</taxon>
        <taxon>Actinomycetota</taxon>
        <taxon>Actinomycetes</taxon>
        <taxon>Propionibacteriales</taxon>
        <taxon>Nocardioidaceae</taxon>
        <taxon>Pimelobacter</taxon>
    </lineage>
</organism>
<evidence type="ECO:0000256" key="3">
    <source>
        <dbReference type="ARBA" id="ARBA00022777"/>
    </source>
</evidence>
<dbReference type="InterPro" id="IPR027417">
    <property type="entry name" value="P-loop_NTPase"/>
</dbReference>
<dbReference type="RefSeq" id="WP_151579116.1">
    <property type="nucleotide sequence ID" value="NZ_CP182503.1"/>
</dbReference>
<name>A0A7J5E0G2_NOCSI</name>
<dbReference type="PIRSF" id="PIRSF028756">
    <property type="entry name" value="PPK2_prd"/>
    <property type="match status" value="1"/>
</dbReference>
<evidence type="ECO:0000313" key="6">
    <source>
        <dbReference type="EMBL" id="KAB2811668.1"/>
    </source>
</evidence>
<dbReference type="InterPro" id="IPR022488">
    <property type="entry name" value="PPK2-related"/>
</dbReference>
<dbReference type="GO" id="GO:0008976">
    <property type="term" value="F:polyphosphate kinase activity"/>
    <property type="evidence" value="ECO:0007669"/>
    <property type="project" value="UniProtKB-UniRule"/>
</dbReference>
<dbReference type="InterPro" id="IPR022486">
    <property type="entry name" value="PPK2_PA0141"/>
</dbReference>
<reference evidence="6 7" key="1">
    <citation type="submission" date="2019-09" db="EMBL/GenBank/DDBJ databases">
        <title>Pimelobacter sp. isolated from Paulinella.</title>
        <authorList>
            <person name="Jeong S.E."/>
        </authorList>
    </citation>
    <scope>NUCLEOTIDE SEQUENCE [LARGE SCALE GENOMIC DNA]</scope>
    <source>
        <strain evidence="6 7">Pch-N</strain>
    </source>
</reference>
<gene>
    <name evidence="6" type="primary">ppk2</name>
    <name evidence="6" type="ORF">F9L07_07345</name>
</gene>
<keyword evidence="3 4" id="KW-0418">Kinase</keyword>
<evidence type="ECO:0000256" key="4">
    <source>
        <dbReference type="RuleBase" id="RU369062"/>
    </source>
</evidence>